<protein>
    <recommendedName>
        <fullName evidence="3">Biogenesis of lysosome-related organelles complex 1 subunit 4</fullName>
    </recommendedName>
</protein>
<accession>A0AAW1CNX3</accession>
<gene>
    <name evidence="1" type="ORF">O3M35_002736</name>
</gene>
<dbReference type="EMBL" id="JAPXFL010000011">
    <property type="protein sequence ID" value="KAK9499760.1"/>
    <property type="molecule type" value="Genomic_DNA"/>
</dbReference>
<name>A0AAW1CNX3_9HEMI</name>
<dbReference type="Proteomes" id="UP001461498">
    <property type="component" value="Unassembled WGS sequence"/>
</dbReference>
<comment type="caution">
    <text evidence="1">The sequence shown here is derived from an EMBL/GenBank/DDBJ whole genome shotgun (WGS) entry which is preliminary data.</text>
</comment>
<dbReference type="GO" id="GO:0031083">
    <property type="term" value="C:BLOC-1 complex"/>
    <property type="evidence" value="ECO:0007669"/>
    <property type="project" value="TreeGrafter"/>
</dbReference>
<evidence type="ECO:0000313" key="1">
    <source>
        <dbReference type="EMBL" id="KAK9499760.1"/>
    </source>
</evidence>
<sequence length="157" mass="17771">MEEDGQILANDYSQYLKVDTTNYVKSVEDSINETLANLEEYARVVELMRSDSSVSVSTILNKKADLLALFDKIRKLEYIVGVVKRNVDEIETMVLNAETDLKITTEGKLRSFLKNVLFKKKPDSCASTPVNSRTEYCFIHPQVFSTSELFGNSNSLN</sequence>
<proteinExistence type="predicted"/>
<keyword evidence="2" id="KW-1185">Reference proteome</keyword>
<reference evidence="1 2" key="1">
    <citation type="submission" date="2022-12" db="EMBL/GenBank/DDBJ databases">
        <title>Chromosome-level genome assembly of true bugs.</title>
        <authorList>
            <person name="Ma L."/>
            <person name="Li H."/>
        </authorList>
    </citation>
    <scope>NUCLEOTIDE SEQUENCE [LARGE SCALE GENOMIC DNA]</scope>
    <source>
        <strain evidence="1">Lab_2022b</strain>
    </source>
</reference>
<dbReference type="PANTHER" id="PTHR16230:SF3">
    <property type="entry name" value="BIOGENESIS OF LYSOSOMAL ORGANELLES COMPLEX-1, SUBUNIT 4, CAPPUCCINO"/>
    <property type="match status" value="1"/>
</dbReference>
<dbReference type="InterPro" id="IPR024857">
    <property type="entry name" value="Cappuccino"/>
</dbReference>
<organism evidence="1 2">
    <name type="scientific">Rhynocoris fuscipes</name>
    <dbReference type="NCBI Taxonomy" id="488301"/>
    <lineage>
        <taxon>Eukaryota</taxon>
        <taxon>Metazoa</taxon>
        <taxon>Ecdysozoa</taxon>
        <taxon>Arthropoda</taxon>
        <taxon>Hexapoda</taxon>
        <taxon>Insecta</taxon>
        <taxon>Pterygota</taxon>
        <taxon>Neoptera</taxon>
        <taxon>Paraneoptera</taxon>
        <taxon>Hemiptera</taxon>
        <taxon>Heteroptera</taxon>
        <taxon>Panheteroptera</taxon>
        <taxon>Cimicomorpha</taxon>
        <taxon>Reduviidae</taxon>
        <taxon>Harpactorinae</taxon>
        <taxon>Harpactorini</taxon>
        <taxon>Rhynocoris</taxon>
    </lineage>
</organism>
<evidence type="ECO:0000313" key="2">
    <source>
        <dbReference type="Proteomes" id="UP001461498"/>
    </source>
</evidence>
<dbReference type="AlphaFoldDB" id="A0AAW1CNX3"/>
<evidence type="ECO:0008006" key="3">
    <source>
        <dbReference type="Google" id="ProtNLM"/>
    </source>
</evidence>
<dbReference type="PANTHER" id="PTHR16230">
    <property type="entry name" value="CAPPUCCINO"/>
    <property type="match status" value="1"/>
</dbReference>